<dbReference type="AlphaFoldDB" id="A0A1G9FSV7"/>
<proteinExistence type="predicted"/>
<dbReference type="InterPro" id="IPR036291">
    <property type="entry name" value="NAD(P)-bd_dom_sf"/>
</dbReference>
<accession>A0A1G9FSV7</accession>
<dbReference type="Pfam" id="PF01370">
    <property type="entry name" value="Epimerase"/>
    <property type="match status" value="1"/>
</dbReference>
<dbReference type="RefSeq" id="WP_092160050.1">
    <property type="nucleotide sequence ID" value="NZ_FNGA01000002.1"/>
</dbReference>
<dbReference type="InterPro" id="IPR017829">
    <property type="entry name" value="Hopanoid-assoc_sugar_epimerase"/>
</dbReference>
<feature type="domain" description="NAD-dependent epimerase/dehydratase" evidence="1">
    <location>
        <begin position="3"/>
        <end position="230"/>
    </location>
</feature>
<dbReference type="GO" id="GO:0004029">
    <property type="term" value="F:aldehyde dehydrogenase (NAD+) activity"/>
    <property type="evidence" value="ECO:0007669"/>
    <property type="project" value="TreeGrafter"/>
</dbReference>
<organism evidence="2 3">
    <name type="scientific">Maridesulfovibrio ferrireducens</name>
    <dbReference type="NCBI Taxonomy" id="246191"/>
    <lineage>
        <taxon>Bacteria</taxon>
        <taxon>Pseudomonadati</taxon>
        <taxon>Thermodesulfobacteriota</taxon>
        <taxon>Desulfovibrionia</taxon>
        <taxon>Desulfovibrionales</taxon>
        <taxon>Desulfovibrionaceae</taxon>
        <taxon>Maridesulfovibrio</taxon>
    </lineage>
</organism>
<sequence length="330" mass="35863">MHVLVTGATGLIGSNLIPILQEQGYKISVLVRDPEKAKRCLSTGIKICPGHLNDEKTIEKALKGCRFLFHLAADYRLWVPDPQAMYLTNVDGTRLLMTKALEAGVERIVYTSSVCTLGYHTDGSPANEDLKSSLESMISPYKKSKFLAEKAVSRMVKENGLPAVIVNPSTPVGPGDSRPTPTGAMILNTARDGGRFYAETGLNIAHVGDVARGHLLALEKGTIGRRYILGGDNLYLKELFAMTAKAAGKPGPMCKVPTAALYPIAIISEILARLNLVDEPVATMDSIRMASKIMFYSSKRAETELGYTHRPAIQAVEDAIKWFKENGMLA</sequence>
<dbReference type="PANTHER" id="PTHR48079:SF6">
    <property type="entry name" value="NAD(P)-BINDING DOMAIN-CONTAINING PROTEIN-RELATED"/>
    <property type="match status" value="1"/>
</dbReference>
<protein>
    <submittedName>
        <fullName evidence="2">Dihydroflavonol-4-reductase</fullName>
    </submittedName>
</protein>
<dbReference type="GO" id="GO:0005737">
    <property type="term" value="C:cytoplasm"/>
    <property type="evidence" value="ECO:0007669"/>
    <property type="project" value="TreeGrafter"/>
</dbReference>
<dbReference type="CDD" id="cd05228">
    <property type="entry name" value="AR_FR_like_1_SDR_e"/>
    <property type="match status" value="1"/>
</dbReference>
<dbReference type="NCBIfam" id="TIGR03466">
    <property type="entry name" value="HpnA"/>
    <property type="match status" value="1"/>
</dbReference>
<evidence type="ECO:0000313" key="2">
    <source>
        <dbReference type="EMBL" id="SDK91422.1"/>
    </source>
</evidence>
<dbReference type="STRING" id="246191.SAMN05660337_1687"/>
<dbReference type="Proteomes" id="UP000199053">
    <property type="component" value="Unassembled WGS sequence"/>
</dbReference>
<reference evidence="3" key="1">
    <citation type="submission" date="2016-10" db="EMBL/GenBank/DDBJ databases">
        <authorList>
            <person name="Varghese N."/>
            <person name="Submissions S."/>
        </authorList>
    </citation>
    <scope>NUCLEOTIDE SEQUENCE [LARGE SCALE GENOMIC DNA]</scope>
    <source>
        <strain evidence="3">DSM 16995</strain>
    </source>
</reference>
<evidence type="ECO:0000259" key="1">
    <source>
        <dbReference type="Pfam" id="PF01370"/>
    </source>
</evidence>
<dbReference type="EMBL" id="FNGA01000002">
    <property type="protein sequence ID" value="SDK91422.1"/>
    <property type="molecule type" value="Genomic_DNA"/>
</dbReference>
<dbReference type="PANTHER" id="PTHR48079">
    <property type="entry name" value="PROTEIN YEEZ"/>
    <property type="match status" value="1"/>
</dbReference>
<dbReference type="InterPro" id="IPR051783">
    <property type="entry name" value="NAD(P)-dependent_oxidoreduct"/>
</dbReference>
<evidence type="ECO:0000313" key="3">
    <source>
        <dbReference type="Proteomes" id="UP000199053"/>
    </source>
</evidence>
<dbReference type="InterPro" id="IPR001509">
    <property type="entry name" value="Epimerase_deHydtase"/>
</dbReference>
<name>A0A1G9FSV7_9BACT</name>
<dbReference type="Gene3D" id="3.40.50.720">
    <property type="entry name" value="NAD(P)-binding Rossmann-like Domain"/>
    <property type="match status" value="1"/>
</dbReference>
<keyword evidence="3" id="KW-1185">Reference proteome</keyword>
<dbReference type="OrthoDB" id="9814124at2"/>
<gene>
    <name evidence="2" type="ORF">SAMN05660337_1687</name>
</gene>
<dbReference type="SUPFAM" id="SSF51735">
    <property type="entry name" value="NAD(P)-binding Rossmann-fold domains"/>
    <property type="match status" value="1"/>
</dbReference>